<keyword evidence="3 7" id="KW-0812">Transmembrane</keyword>
<feature type="domain" description="Major facilitator superfamily (MFS) profile" evidence="8">
    <location>
        <begin position="1"/>
        <end position="431"/>
    </location>
</feature>
<organism evidence="9">
    <name type="scientific">Trepomonas sp. PC1</name>
    <dbReference type="NCBI Taxonomy" id="1076344"/>
    <lineage>
        <taxon>Eukaryota</taxon>
        <taxon>Metamonada</taxon>
        <taxon>Diplomonadida</taxon>
        <taxon>Hexamitidae</taxon>
        <taxon>Hexamitinae</taxon>
        <taxon>Trepomonas</taxon>
    </lineage>
</organism>
<evidence type="ECO:0000256" key="3">
    <source>
        <dbReference type="ARBA" id="ARBA00022692"/>
    </source>
</evidence>
<evidence type="ECO:0000256" key="4">
    <source>
        <dbReference type="ARBA" id="ARBA00022989"/>
    </source>
</evidence>
<dbReference type="InterPro" id="IPR005828">
    <property type="entry name" value="MFS_sugar_transport-like"/>
</dbReference>
<dbReference type="PANTHER" id="PTHR23503">
    <property type="entry name" value="SOLUTE CARRIER FAMILY 2"/>
    <property type="match status" value="1"/>
</dbReference>
<feature type="transmembrane region" description="Helical" evidence="7">
    <location>
        <begin position="38"/>
        <end position="61"/>
    </location>
</feature>
<feature type="transmembrane region" description="Helical" evidence="7">
    <location>
        <begin position="128"/>
        <end position="149"/>
    </location>
</feature>
<evidence type="ECO:0000259" key="8">
    <source>
        <dbReference type="PROSITE" id="PS50850"/>
    </source>
</evidence>
<name>A0A146KHL8_9EUKA</name>
<dbReference type="GO" id="GO:0016020">
    <property type="term" value="C:membrane"/>
    <property type="evidence" value="ECO:0007669"/>
    <property type="project" value="UniProtKB-SubCell"/>
</dbReference>
<feature type="transmembrane region" description="Helical" evidence="7">
    <location>
        <begin position="378"/>
        <end position="401"/>
    </location>
</feature>
<feature type="transmembrane region" description="Helical" evidence="7">
    <location>
        <begin position="155"/>
        <end position="178"/>
    </location>
</feature>
<sequence>LISFVAAFNSGISLTNLPVEIIERIAAQTNFDPDDHTILSLLETSFCIGAAVGTFITPLYVGKLGLTKSLRMLFILQILACGVSAIPVHWIYLVAMRFMTGLGSSSLASLTPLLVAENLDPDARGKTVMMFAIALNLGVFAAYIIHFVLSFIYDFWYFTFLGPIIASLVGLTAAQILVRINKDKRKDRKDVQMVEQKDEMIEQNEVIINSDTFIQTAAEENTQAFEQRHESPSVDFKAKLTKTQFKRILYVTVALGLMQMFTGVDAIVIYASDIFSETFKAEKSGIYGSMIVGAVNCMCTLVAAPFAEHKPRRVMLLIGVIGVGACDIIIAICYMVGADPYIILLFILLFFVFYNLGPEPIVFMFFSEMFPERYKVKLNGIGYTVNWCANIASVFMFDFFAGGMEQWVYLVFGSITLLLGISGTILAPETFQRSLKQIETEIRSWTRERRLKKQRQTTITMPKIPKAPQKDEEKSDLG</sequence>
<dbReference type="PRINTS" id="PR00171">
    <property type="entry name" value="SUGRTRNSPORT"/>
</dbReference>
<dbReference type="Gene3D" id="1.20.1250.20">
    <property type="entry name" value="MFS general substrate transporter like domains"/>
    <property type="match status" value="1"/>
</dbReference>
<dbReference type="Pfam" id="PF00083">
    <property type="entry name" value="Sugar_tr"/>
    <property type="match status" value="1"/>
</dbReference>
<feature type="transmembrane region" description="Helical" evidence="7">
    <location>
        <begin position="314"/>
        <end position="337"/>
    </location>
</feature>
<dbReference type="PANTHER" id="PTHR23503:SF8">
    <property type="entry name" value="FACILITATED GLUCOSE TRANSPORTER PROTEIN 1"/>
    <property type="match status" value="1"/>
</dbReference>
<feature type="compositionally biased region" description="Basic and acidic residues" evidence="6">
    <location>
        <begin position="468"/>
        <end position="478"/>
    </location>
</feature>
<keyword evidence="5 7" id="KW-0472">Membrane</keyword>
<evidence type="ECO:0000256" key="7">
    <source>
        <dbReference type="SAM" id="Phobius"/>
    </source>
</evidence>
<feature type="non-terminal residue" evidence="9">
    <location>
        <position position="478"/>
    </location>
</feature>
<dbReference type="GO" id="GO:0015149">
    <property type="term" value="F:hexose transmembrane transporter activity"/>
    <property type="evidence" value="ECO:0007669"/>
    <property type="project" value="TreeGrafter"/>
</dbReference>
<protein>
    <submittedName>
        <fullName evidence="9">Hexose transporter</fullName>
    </submittedName>
</protein>
<feature type="transmembrane region" description="Helical" evidence="7">
    <location>
        <begin position="284"/>
        <end position="307"/>
    </location>
</feature>
<dbReference type="SUPFAM" id="SSF103473">
    <property type="entry name" value="MFS general substrate transporter"/>
    <property type="match status" value="1"/>
</dbReference>
<evidence type="ECO:0000256" key="6">
    <source>
        <dbReference type="SAM" id="MobiDB-lite"/>
    </source>
</evidence>
<feature type="transmembrane region" description="Helical" evidence="7">
    <location>
        <begin position="343"/>
        <end position="366"/>
    </location>
</feature>
<comment type="subcellular location">
    <subcellularLocation>
        <location evidence="1">Membrane</location>
        <topology evidence="1">Multi-pass membrane protein</topology>
    </subcellularLocation>
</comment>
<accession>A0A146KHL8</accession>
<feature type="transmembrane region" description="Helical" evidence="7">
    <location>
        <begin position="407"/>
        <end position="427"/>
    </location>
</feature>
<feature type="non-terminal residue" evidence="9">
    <location>
        <position position="1"/>
    </location>
</feature>
<reference evidence="9" key="1">
    <citation type="submission" date="2015-07" db="EMBL/GenBank/DDBJ databases">
        <title>Adaptation to a free-living lifestyle via gene acquisitions in the diplomonad Trepomonas sp. PC1.</title>
        <authorList>
            <person name="Xu F."/>
            <person name="Jerlstrom-Hultqvist J."/>
            <person name="Kolisko M."/>
            <person name="Simpson A.G.B."/>
            <person name="Roger A.J."/>
            <person name="Svard S.G."/>
            <person name="Andersson J.O."/>
        </authorList>
    </citation>
    <scope>NUCLEOTIDE SEQUENCE</scope>
    <source>
        <strain evidence="9">PC1</strain>
    </source>
</reference>
<evidence type="ECO:0000256" key="5">
    <source>
        <dbReference type="ARBA" id="ARBA00023136"/>
    </source>
</evidence>
<dbReference type="AlphaFoldDB" id="A0A146KHL8"/>
<evidence type="ECO:0000256" key="2">
    <source>
        <dbReference type="ARBA" id="ARBA00022448"/>
    </source>
</evidence>
<feature type="transmembrane region" description="Helical" evidence="7">
    <location>
        <begin position="248"/>
        <end position="272"/>
    </location>
</feature>
<dbReference type="InterPro" id="IPR045263">
    <property type="entry name" value="GLUT"/>
</dbReference>
<evidence type="ECO:0000256" key="1">
    <source>
        <dbReference type="ARBA" id="ARBA00004141"/>
    </source>
</evidence>
<evidence type="ECO:0000313" key="9">
    <source>
        <dbReference type="EMBL" id="JAP94891.1"/>
    </source>
</evidence>
<dbReference type="PROSITE" id="PS50850">
    <property type="entry name" value="MFS"/>
    <property type="match status" value="1"/>
</dbReference>
<dbReference type="EMBL" id="GDID01001715">
    <property type="protein sequence ID" value="JAP94891.1"/>
    <property type="molecule type" value="Transcribed_RNA"/>
</dbReference>
<dbReference type="InterPro" id="IPR036259">
    <property type="entry name" value="MFS_trans_sf"/>
</dbReference>
<dbReference type="InterPro" id="IPR003663">
    <property type="entry name" value="Sugar/inositol_transpt"/>
</dbReference>
<gene>
    <name evidence="9" type="ORF">TPC1_12289</name>
</gene>
<keyword evidence="4 7" id="KW-1133">Transmembrane helix</keyword>
<dbReference type="InterPro" id="IPR020846">
    <property type="entry name" value="MFS_dom"/>
</dbReference>
<feature type="transmembrane region" description="Helical" evidence="7">
    <location>
        <begin position="73"/>
        <end position="92"/>
    </location>
</feature>
<proteinExistence type="predicted"/>
<keyword evidence="2" id="KW-0813">Transport</keyword>
<feature type="region of interest" description="Disordered" evidence="6">
    <location>
        <begin position="452"/>
        <end position="478"/>
    </location>
</feature>